<comment type="caution">
    <text evidence="3">The sequence shown here is derived from an EMBL/GenBank/DDBJ whole genome shotgun (WGS) entry which is preliminary data.</text>
</comment>
<name>A0A1V2DQL2_9GAMM</name>
<dbReference type="InterPro" id="IPR024726">
    <property type="entry name" value="FhuF_C"/>
</dbReference>
<dbReference type="GO" id="GO:0003824">
    <property type="term" value="F:catalytic activity"/>
    <property type="evidence" value="ECO:0007669"/>
    <property type="project" value="UniProtKB-ARBA"/>
</dbReference>
<dbReference type="OrthoDB" id="8993954at2"/>
<dbReference type="InterPro" id="IPR008090">
    <property type="entry name" value="Fe_iron_reduct"/>
</dbReference>
<dbReference type="EMBL" id="MSCW01000008">
    <property type="protein sequence ID" value="ONF42937.1"/>
    <property type="molecule type" value="Genomic_DNA"/>
</dbReference>
<dbReference type="STRING" id="135739.BTO32_13870"/>
<proteinExistence type="predicted"/>
<dbReference type="NCBIfam" id="TIGR03951">
    <property type="entry name" value="Fe_III_red_FhuF"/>
    <property type="match status" value="1"/>
</dbReference>
<dbReference type="GO" id="GO:0051537">
    <property type="term" value="F:2 iron, 2 sulfur cluster binding"/>
    <property type="evidence" value="ECO:0007669"/>
    <property type="project" value="InterPro"/>
</dbReference>
<reference evidence="3 4" key="1">
    <citation type="submission" date="2016-12" db="EMBL/GenBank/DDBJ databases">
        <title>Marinobacter lutaoensis whole genome sequencing.</title>
        <authorList>
            <person name="Verma A."/>
            <person name="Krishnamurthi S."/>
        </authorList>
    </citation>
    <scope>NUCLEOTIDE SEQUENCE [LARGE SCALE GENOMIC DNA]</scope>
    <source>
        <strain evidence="3 4">T5054</strain>
    </source>
</reference>
<dbReference type="Pfam" id="PF11575">
    <property type="entry name" value="FhuF_C"/>
    <property type="match status" value="1"/>
</dbReference>
<keyword evidence="4" id="KW-1185">Reference proteome</keyword>
<evidence type="ECO:0000313" key="3">
    <source>
        <dbReference type="EMBL" id="ONF42937.1"/>
    </source>
</evidence>
<accession>A0A1V2DQL2</accession>
<protein>
    <submittedName>
        <fullName evidence="3">Siderophore-iron reductase FhuF</fullName>
    </submittedName>
</protein>
<gene>
    <name evidence="3" type="ORF">BTO32_13870</name>
</gene>
<dbReference type="Pfam" id="PF06276">
    <property type="entry name" value="FhuF"/>
    <property type="match status" value="1"/>
</dbReference>
<organism evidence="3 4">
    <name type="scientific">Marinobacter lutaoensis</name>
    <dbReference type="NCBI Taxonomy" id="135739"/>
    <lineage>
        <taxon>Bacteria</taxon>
        <taxon>Pseudomonadati</taxon>
        <taxon>Pseudomonadota</taxon>
        <taxon>Gammaproteobacteria</taxon>
        <taxon>Pseudomonadales</taxon>
        <taxon>Marinobacteraceae</taxon>
        <taxon>Marinobacter</taxon>
    </lineage>
</organism>
<dbReference type="AlphaFoldDB" id="A0A1V2DQL2"/>
<sequence>MIPELAALFTGDFAHYREVLVAATDPRPAFPARELVHPEGLTWLLRRYAPDRPDADLRALVSQWSRSYFLRLTVPTLTANLLLDRELPVALDTLEIVLDPEGLPAAFKIPDAGVRWRTPPDGPFQRFRVLLDDNFAPFIEAMNRQVKVSRTVLWSNAANYIEWLVSAMAGRSVPERRLADGRALIAAEQRPDGRRNPLHEPVRYVAREGMPSPFRQRRQCCIRYLLPGLGLCENCPHIDDPPRGVTRALAENA</sequence>
<dbReference type="InterPro" id="IPR022770">
    <property type="entry name" value="IucA/IucC-like_C"/>
</dbReference>
<feature type="domain" description="Aerobactin siderophore biosynthesis IucA/IucC-like C-terminal" evidence="1">
    <location>
        <begin position="62"/>
        <end position="210"/>
    </location>
</feature>
<evidence type="ECO:0000259" key="1">
    <source>
        <dbReference type="Pfam" id="PF06276"/>
    </source>
</evidence>
<evidence type="ECO:0000313" key="4">
    <source>
        <dbReference type="Proteomes" id="UP000189339"/>
    </source>
</evidence>
<feature type="domain" description="Ferric siderophore reductase C-terminal" evidence="2">
    <location>
        <begin position="217"/>
        <end position="237"/>
    </location>
</feature>
<evidence type="ECO:0000259" key="2">
    <source>
        <dbReference type="Pfam" id="PF11575"/>
    </source>
</evidence>
<dbReference type="Proteomes" id="UP000189339">
    <property type="component" value="Unassembled WGS sequence"/>
</dbReference>